<keyword evidence="3" id="KW-0282">Flagellum</keyword>
<sequence length="167" mass="17759">MTRAFTLGLVLLPLMAAGGLAQSAPQARDEGTDANAAQYCAGIANAAADARFARQASALAAMEKEIEERIAKLEAKRAEYQQWLQRRETFLKKADESLVAVITQMRPDAAAAQLTAMSEDAASAILTRLSARTASAILNEMDPTRAAQLATIIAGMSRRNPNEGKPG</sequence>
<feature type="signal peptide" evidence="2">
    <location>
        <begin position="1"/>
        <end position="23"/>
    </location>
</feature>
<evidence type="ECO:0000256" key="2">
    <source>
        <dbReference type="SAM" id="SignalP"/>
    </source>
</evidence>
<organism evidence="3 4">
    <name type="scientific">Aquabacter spiritensis</name>
    <dbReference type="NCBI Taxonomy" id="933073"/>
    <lineage>
        <taxon>Bacteria</taxon>
        <taxon>Pseudomonadati</taxon>
        <taxon>Pseudomonadota</taxon>
        <taxon>Alphaproteobacteria</taxon>
        <taxon>Hyphomicrobiales</taxon>
        <taxon>Xanthobacteraceae</taxon>
        <taxon>Aquabacter</taxon>
    </lineage>
</organism>
<keyword evidence="4" id="KW-1185">Reference proteome</keyword>
<feature type="coiled-coil region" evidence="1">
    <location>
        <begin position="56"/>
        <end position="83"/>
    </location>
</feature>
<keyword evidence="3" id="KW-0966">Cell projection</keyword>
<evidence type="ECO:0000256" key="1">
    <source>
        <dbReference type="SAM" id="Coils"/>
    </source>
</evidence>
<dbReference type="SUPFAM" id="SSF158791">
    <property type="entry name" value="MgtE N-terminal domain-like"/>
    <property type="match status" value="1"/>
</dbReference>
<gene>
    <name evidence="3" type="ORF">EDC64_101447</name>
</gene>
<evidence type="ECO:0000313" key="3">
    <source>
        <dbReference type="EMBL" id="TCT07928.1"/>
    </source>
</evidence>
<comment type="caution">
    <text evidence="3">The sequence shown here is derived from an EMBL/GenBank/DDBJ whole genome shotgun (WGS) entry which is preliminary data.</text>
</comment>
<protein>
    <submittedName>
        <fullName evidence="3">Flagellar motility protein MotE (MotC chaperone)</fullName>
    </submittedName>
</protein>
<evidence type="ECO:0000313" key="4">
    <source>
        <dbReference type="Proteomes" id="UP000294664"/>
    </source>
</evidence>
<dbReference type="EMBL" id="SMAI01000001">
    <property type="protein sequence ID" value="TCT07928.1"/>
    <property type="molecule type" value="Genomic_DNA"/>
</dbReference>
<dbReference type="Proteomes" id="UP000294664">
    <property type="component" value="Unassembled WGS sequence"/>
</dbReference>
<accession>A0A4V2UYM0</accession>
<name>A0A4V2UYM0_9HYPH</name>
<dbReference type="Gene3D" id="1.25.60.10">
    <property type="entry name" value="MgtE N-terminal domain-like"/>
    <property type="match status" value="1"/>
</dbReference>
<dbReference type="RefSeq" id="WP_132029406.1">
    <property type="nucleotide sequence ID" value="NZ_SMAI01000001.1"/>
</dbReference>
<keyword evidence="3" id="KW-0969">Cilium</keyword>
<keyword evidence="2" id="KW-0732">Signal</keyword>
<reference evidence="3 4" key="1">
    <citation type="submission" date="2019-03" db="EMBL/GenBank/DDBJ databases">
        <title>Genomic Encyclopedia of Type Strains, Phase IV (KMG-IV): sequencing the most valuable type-strain genomes for metagenomic binning, comparative biology and taxonomic classification.</title>
        <authorList>
            <person name="Goeker M."/>
        </authorList>
    </citation>
    <scope>NUCLEOTIDE SEQUENCE [LARGE SCALE GENOMIC DNA]</scope>
    <source>
        <strain evidence="3 4">DSM 9035</strain>
    </source>
</reference>
<dbReference type="AlphaFoldDB" id="A0A4V2UYM0"/>
<dbReference type="InterPro" id="IPR038076">
    <property type="entry name" value="MgtE_N_sf"/>
</dbReference>
<keyword evidence="1" id="KW-0175">Coiled coil</keyword>
<proteinExistence type="predicted"/>
<dbReference type="OrthoDB" id="9810610at2"/>
<feature type="chain" id="PRO_5020412443" evidence="2">
    <location>
        <begin position="24"/>
        <end position="167"/>
    </location>
</feature>